<organism evidence="5 6">
    <name type="scientific">Modestobacter marinus</name>
    <dbReference type="NCBI Taxonomy" id="477641"/>
    <lineage>
        <taxon>Bacteria</taxon>
        <taxon>Bacillati</taxon>
        <taxon>Actinomycetota</taxon>
        <taxon>Actinomycetes</taxon>
        <taxon>Geodermatophilales</taxon>
        <taxon>Geodermatophilaceae</taxon>
        <taxon>Modestobacter</taxon>
    </lineage>
</organism>
<evidence type="ECO:0000259" key="3">
    <source>
        <dbReference type="Pfam" id="PF03787"/>
    </source>
</evidence>
<reference evidence="5 6" key="3">
    <citation type="submission" date="2020-02" db="EMBL/GenBank/DDBJ databases">
        <title>Sequencing the genomes of 1000 actinobacteria strains.</title>
        <authorList>
            <person name="Klenk H.-P."/>
        </authorList>
    </citation>
    <scope>NUCLEOTIDE SEQUENCE [LARGE SCALE GENOMIC DNA]</scope>
    <source>
        <strain evidence="5 6">DSM 45201</strain>
    </source>
</reference>
<evidence type="ECO:0000313" key="4">
    <source>
        <dbReference type="EMBL" id="GGL85656.1"/>
    </source>
</evidence>
<sequence length="297" mass="31982">MPSTLKWNATLRATSSIAHGGETRGTITLLRREMVLTPAGEPLQLPIVSGNGLRGRLRRIGEELLRDVLRYEQQLPLSAAHALRGGGSLAKTTGEPLSGRRLQTLRELIPQVGVFGCAAGGRIIDGCLQVGKVVPHFAETAHILDPATEGARPSFDVTQIETYIRQDDTSAHAFAELTAVDRIPVIDGVPQLDELPEVSDTDQLMRFRIETLPAGTQLSTWVRLDRATPREVAFFTEVLEVFTRDGRIGGRAAIGHGQVATELTCTQLAGEPAEPVDWRAPLLADPAAAITALQALA</sequence>
<dbReference type="EMBL" id="BMMI01000017">
    <property type="protein sequence ID" value="GGL85656.1"/>
    <property type="molecule type" value="Genomic_DNA"/>
</dbReference>
<dbReference type="EMBL" id="JAAMPA010000006">
    <property type="protein sequence ID" value="NIH70258.1"/>
    <property type="molecule type" value="Genomic_DNA"/>
</dbReference>
<name>A0A846LXM8_9ACTN</name>
<evidence type="ECO:0000256" key="1">
    <source>
        <dbReference type="ARBA" id="ARBA00023118"/>
    </source>
</evidence>
<dbReference type="Proteomes" id="UP000552836">
    <property type="component" value="Unassembled WGS sequence"/>
</dbReference>
<evidence type="ECO:0000313" key="6">
    <source>
        <dbReference type="Proteomes" id="UP000552836"/>
    </source>
</evidence>
<protein>
    <recommendedName>
        <fullName evidence="3">CRISPR type III-associated protein domain-containing protein</fullName>
    </recommendedName>
</protein>
<dbReference type="RefSeq" id="WP_166757806.1">
    <property type="nucleotide sequence ID" value="NZ_BAABJU010000052.1"/>
</dbReference>
<evidence type="ECO:0000256" key="2">
    <source>
        <dbReference type="ARBA" id="ARBA00093789"/>
    </source>
</evidence>
<dbReference type="AlphaFoldDB" id="A0A846LXM8"/>
<feature type="domain" description="CRISPR type III-associated protein" evidence="3">
    <location>
        <begin position="23"/>
        <end position="259"/>
    </location>
</feature>
<proteinExistence type="predicted"/>
<keyword evidence="1" id="KW-0051">Antiviral defense</keyword>
<dbReference type="GO" id="GO:0051607">
    <property type="term" value="P:defense response to virus"/>
    <property type="evidence" value="ECO:0007669"/>
    <property type="project" value="UniProtKB-KW"/>
</dbReference>
<dbReference type="InterPro" id="IPR005537">
    <property type="entry name" value="RAMP_III_fam"/>
</dbReference>
<reference evidence="7" key="2">
    <citation type="journal article" date="2019" name="Int. J. Syst. Evol. Microbiol.">
        <title>The Global Catalogue of Microorganisms (GCM) 10K type strain sequencing project: providing services to taxonomists for standard genome sequencing and annotation.</title>
        <authorList>
            <consortium name="The Broad Institute Genomics Platform"/>
            <consortium name="The Broad Institute Genome Sequencing Center for Infectious Disease"/>
            <person name="Wu L."/>
            <person name="Ma J."/>
        </authorList>
    </citation>
    <scope>NUCLEOTIDE SEQUENCE [LARGE SCALE GENOMIC DNA]</scope>
    <source>
        <strain evidence="7">CGMCC 4.5581</strain>
    </source>
</reference>
<accession>A0A846LXM8</accession>
<comment type="subunit">
    <text evidence="2">Part of the Csm effector complex that includes Cas10, Csm2, Csm3, Csm4 and Csm5.</text>
</comment>
<evidence type="ECO:0000313" key="5">
    <source>
        <dbReference type="EMBL" id="NIH70258.1"/>
    </source>
</evidence>
<reference evidence="4" key="1">
    <citation type="journal article" date="2014" name="Int. J. Syst. Evol. Microbiol.">
        <title>Complete genome of a new Firmicutes species belonging to the dominant human colonic microbiota ('Ruminococcus bicirculans') reveals two chromosomes and a selective capacity to utilize plant glucans.</title>
        <authorList>
            <consortium name="NISC Comparative Sequencing Program"/>
            <person name="Wegmann U."/>
            <person name="Louis P."/>
            <person name="Goesmann A."/>
            <person name="Henrissat B."/>
            <person name="Duncan S.H."/>
            <person name="Flint H.J."/>
        </authorList>
    </citation>
    <scope>NUCLEOTIDE SEQUENCE</scope>
    <source>
        <strain evidence="4">CGMCC 4.5581</strain>
    </source>
</reference>
<gene>
    <name evidence="5" type="ORF">FB380_004769</name>
    <name evidence="4" type="ORF">GCM10011589_47580</name>
</gene>
<comment type="caution">
    <text evidence="5">The sequence shown here is derived from an EMBL/GenBank/DDBJ whole genome shotgun (WGS) entry which is preliminary data.</text>
</comment>
<reference evidence="4" key="4">
    <citation type="submission" date="2024-05" db="EMBL/GenBank/DDBJ databases">
        <authorList>
            <person name="Sun Q."/>
            <person name="Zhou Y."/>
        </authorList>
    </citation>
    <scope>NUCLEOTIDE SEQUENCE</scope>
    <source>
        <strain evidence="4">CGMCC 4.5581</strain>
    </source>
</reference>
<dbReference type="Proteomes" id="UP000648663">
    <property type="component" value="Unassembled WGS sequence"/>
</dbReference>
<dbReference type="Pfam" id="PF03787">
    <property type="entry name" value="RAMPs"/>
    <property type="match status" value="1"/>
</dbReference>
<keyword evidence="7" id="KW-1185">Reference proteome</keyword>
<evidence type="ECO:0000313" key="7">
    <source>
        <dbReference type="Proteomes" id="UP000648663"/>
    </source>
</evidence>